<dbReference type="SUPFAM" id="SSF103473">
    <property type="entry name" value="MFS general substrate transporter"/>
    <property type="match status" value="1"/>
</dbReference>
<dbReference type="InterPro" id="IPR010645">
    <property type="entry name" value="MFS_4"/>
</dbReference>
<evidence type="ECO:0000313" key="6">
    <source>
        <dbReference type="EMBL" id="ADZ71400.1"/>
    </source>
</evidence>
<organism evidence="6 7">
    <name type="scientific">Polymorphum gilvum (strain LMG 25793 / CGMCC 1.9160 / SL003B-26A1)</name>
    <dbReference type="NCBI Taxonomy" id="991905"/>
    <lineage>
        <taxon>Bacteria</taxon>
        <taxon>Pseudomonadati</taxon>
        <taxon>Pseudomonadota</taxon>
        <taxon>Alphaproteobacteria</taxon>
        <taxon>Rhodobacterales</taxon>
        <taxon>Paracoccaceae</taxon>
        <taxon>Polymorphum</taxon>
    </lineage>
</organism>
<evidence type="ECO:0000313" key="7">
    <source>
        <dbReference type="Proteomes" id="UP000008130"/>
    </source>
</evidence>
<dbReference type="PANTHER" id="PTHR23537:SF1">
    <property type="entry name" value="SUGAR TRANSPORTER"/>
    <property type="match status" value="1"/>
</dbReference>
<keyword evidence="7" id="KW-1185">Reference proteome</keyword>
<dbReference type="GO" id="GO:0022857">
    <property type="term" value="F:transmembrane transporter activity"/>
    <property type="evidence" value="ECO:0007669"/>
    <property type="project" value="InterPro"/>
</dbReference>
<accession>F2IV69</accession>
<feature type="transmembrane region" description="Helical" evidence="4">
    <location>
        <begin position="104"/>
        <end position="126"/>
    </location>
</feature>
<dbReference type="eggNOG" id="COG2814">
    <property type="taxonomic scope" value="Bacteria"/>
</dbReference>
<proteinExistence type="predicted"/>
<feature type="transmembrane region" description="Helical" evidence="4">
    <location>
        <begin position="170"/>
        <end position="192"/>
    </location>
</feature>
<feature type="transmembrane region" description="Helical" evidence="4">
    <location>
        <begin position="250"/>
        <end position="266"/>
    </location>
</feature>
<evidence type="ECO:0000256" key="4">
    <source>
        <dbReference type="SAM" id="Phobius"/>
    </source>
</evidence>
<feature type="transmembrane region" description="Helical" evidence="4">
    <location>
        <begin position="360"/>
        <end position="384"/>
    </location>
</feature>
<feature type="domain" description="Major facilitator superfamily (MFS) profile" evidence="5">
    <location>
        <begin position="13"/>
        <end position="390"/>
    </location>
</feature>
<protein>
    <submittedName>
        <fullName evidence="6">Putative transmembrane MFS permease protein</fullName>
    </submittedName>
</protein>
<feature type="transmembrane region" description="Helical" evidence="4">
    <location>
        <begin position="213"/>
        <end position="238"/>
    </location>
</feature>
<dbReference type="PROSITE" id="PS50850">
    <property type="entry name" value="MFS"/>
    <property type="match status" value="1"/>
</dbReference>
<dbReference type="Gene3D" id="1.20.1250.20">
    <property type="entry name" value="MFS general substrate transporter like domains"/>
    <property type="match status" value="2"/>
</dbReference>
<feature type="transmembrane region" description="Helical" evidence="4">
    <location>
        <begin position="12"/>
        <end position="31"/>
    </location>
</feature>
<evidence type="ECO:0000256" key="1">
    <source>
        <dbReference type="ARBA" id="ARBA00022692"/>
    </source>
</evidence>
<reference evidence="6 7" key="1">
    <citation type="journal article" date="2011" name="J. Bacteriol.">
        <title>Complete genome sequence of Polymorphum gilvum SL003B-26A1T, a crude oil-degrading bacterium from oil-polluted saline soil.</title>
        <authorList>
            <person name="Li S.G."/>
            <person name="Tang Y.Q."/>
            <person name="Nie Y."/>
            <person name="Cai M."/>
            <person name="Wu X.L."/>
        </authorList>
    </citation>
    <scope>NUCLEOTIDE SEQUENCE [LARGE SCALE GENOMIC DNA]</scope>
    <source>
        <strain evidence="7">LMG 25793 / CGMCC 1.9160 / SL003B-26A1</strain>
    </source>
</reference>
<dbReference type="KEGG" id="pgv:SL003B_2977"/>
<dbReference type="HOGENOM" id="CLU_001265_7_2_5"/>
<feature type="transmembrane region" description="Helical" evidence="4">
    <location>
        <begin position="301"/>
        <end position="322"/>
    </location>
</feature>
<dbReference type="InterPro" id="IPR020846">
    <property type="entry name" value="MFS_dom"/>
</dbReference>
<evidence type="ECO:0000256" key="2">
    <source>
        <dbReference type="ARBA" id="ARBA00022989"/>
    </source>
</evidence>
<feature type="transmembrane region" description="Helical" evidence="4">
    <location>
        <begin position="79"/>
        <end position="98"/>
    </location>
</feature>
<dbReference type="Proteomes" id="UP000008130">
    <property type="component" value="Chromosome"/>
</dbReference>
<evidence type="ECO:0000256" key="3">
    <source>
        <dbReference type="ARBA" id="ARBA00023136"/>
    </source>
</evidence>
<dbReference type="InterPro" id="IPR036259">
    <property type="entry name" value="MFS_trans_sf"/>
</dbReference>
<name>F2IV69_POLGS</name>
<keyword evidence="1 4" id="KW-0812">Transmembrane</keyword>
<dbReference type="PANTHER" id="PTHR23537">
    <property type="match status" value="1"/>
</dbReference>
<dbReference type="Pfam" id="PF06779">
    <property type="entry name" value="MFS_4"/>
    <property type="match status" value="1"/>
</dbReference>
<feature type="transmembrane region" description="Helical" evidence="4">
    <location>
        <begin position="51"/>
        <end position="72"/>
    </location>
</feature>
<keyword evidence="3 4" id="KW-0472">Membrane</keyword>
<dbReference type="AlphaFoldDB" id="F2IV69"/>
<dbReference type="GO" id="GO:0005886">
    <property type="term" value="C:plasma membrane"/>
    <property type="evidence" value="ECO:0007669"/>
    <property type="project" value="TreeGrafter"/>
</dbReference>
<feature type="transmembrane region" description="Helical" evidence="4">
    <location>
        <begin position="334"/>
        <end position="354"/>
    </location>
</feature>
<gene>
    <name evidence="6" type="ordered locus">SL003B_2977</name>
</gene>
<sequence>MPDTAASRPVPTALGGLLALAAAMGIGRFVYTPILPYMAEGVPLDPAAAGLIASANFFGYLVGALAASVGTLPGGRRRWLLGALLLSAATTAGMGAAGGMSAFLLLRFLGGVASAFVLVFSSAIVLDRVAAAGRPGLSALHFSGVGGGIALTAVLVAALAAAGVDWRGQWYASGAATLACLLAATLLVPATPDTAAGSGADGHRSKAPLSAPLLRLIVAYGLYGFGYVITATFISVIVRTSSDLRPVEPYVWLAVGLSAAPSILAWNRVAARIGAAQAFAFACVLEALGVGLSVIEAGIANILLAAVLLGGTFVGIAALGLVEARRQATGDPRRVLAVMTASFGLGQMVGPWLAGLGAELTGSFVLPSLAAAVALLVASALVLVPARTAP</sequence>
<dbReference type="STRING" id="991905.SL003B_2977"/>
<dbReference type="EMBL" id="CP002568">
    <property type="protein sequence ID" value="ADZ71400.1"/>
    <property type="molecule type" value="Genomic_DNA"/>
</dbReference>
<evidence type="ECO:0000259" key="5">
    <source>
        <dbReference type="PROSITE" id="PS50850"/>
    </source>
</evidence>
<keyword evidence="2 4" id="KW-1133">Transmembrane helix</keyword>
<dbReference type="PATRIC" id="fig|991905.3.peg.3057"/>
<dbReference type="RefSeq" id="WP_013653713.1">
    <property type="nucleotide sequence ID" value="NC_015259.1"/>
</dbReference>
<feature type="transmembrane region" description="Helical" evidence="4">
    <location>
        <begin position="278"/>
        <end position="295"/>
    </location>
</feature>
<feature type="transmembrane region" description="Helical" evidence="4">
    <location>
        <begin position="138"/>
        <end position="164"/>
    </location>
</feature>